<name>C3YE69_BRAFL</name>
<feature type="non-terminal residue" evidence="4">
    <location>
        <position position="118"/>
    </location>
</feature>
<sequence>CPVNCTCTAKPFMVVICNGQGFTEIPENIPKNTVILSLSYNKITVLDLHKLYGLELLERVDFSSNKIKTIYGSFESFKNLYIIDLSHNNIEAIPWKTFGNLSQMNLFKLTGNPFNCDC</sequence>
<evidence type="ECO:0000256" key="3">
    <source>
        <dbReference type="ARBA" id="ARBA00022737"/>
    </source>
</evidence>
<dbReference type="EMBL" id="GG666505">
    <property type="protein sequence ID" value="EEN61377.1"/>
    <property type="molecule type" value="Genomic_DNA"/>
</dbReference>
<reference evidence="4" key="1">
    <citation type="journal article" date="2008" name="Nature">
        <title>The amphioxus genome and the evolution of the chordate karyotype.</title>
        <authorList>
            <consortium name="US DOE Joint Genome Institute (JGI-PGF)"/>
            <person name="Putnam N.H."/>
            <person name="Butts T."/>
            <person name="Ferrier D.E.K."/>
            <person name="Furlong R.F."/>
            <person name="Hellsten U."/>
            <person name="Kawashima T."/>
            <person name="Robinson-Rechavi M."/>
            <person name="Shoguchi E."/>
            <person name="Terry A."/>
            <person name="Yu J.-K."/>
            <person name="Benito-Gutierrez E.L."/>
            <person name="Dubchak I."/>
            <person name="Garcia-Fernandez J."/>
            <person name="Gibson-Brown J.J."/>
            <person name="Grigoriev I.V."/>
            <person name="Horton A.C."/>
            <person name="de Jong P.J."/>
            <person name="Jurka J."/>
            <person name="Kapitonov V.V."/>
            <person name="Kohara Y."/>
            <person name="Kuroki Y."/>
            <person name="Lindquist E."/>
            <person name="Lucas S."/>
            <person name="Osoegawa K."/>
            <person name="Pennacchio L.A."/>
            <person name="Salamov A.A."/>
            <person name="Satou Y."/>
            <person name="Sauka-Spengler T."/>
            <person name="Schmutz J."/>
            <person name="Shin-I T."/>
            <person name="Toyoda A."/>
            <person name="Bronner-Fraser M."/>
            <person name="Fujiyama A."/>
            <person name="Holland L.Z."/>
            <person name="Holland P.W.H."/>
            <person name="Satoh N."/>
            <person name="Rokhsar D.S."/>
        </authorList>
    </citation>
    <scope>NUCLEOTIDE SEQUENCE [LARGE SCALE GENOMIC DNA]</scope>
    <source>
        <strain evidence="4">S238N-H82</strain>
        <tissue evidence="4">Testes</tissue>
    </source>
</reference>
<dbReference type="InterPro" id="IPR001611">
    <property type="entry name" value="Leu-rich_rpt"/>
</dbReference>
<keyword evidence="3" id="KW-0677">Repeat</keyword>
<dbReference type="PANTHER" id="PTHR24369:SF210">
    <property type="entry name" value="CHAOPTIN-RELATED"/>
    <property type="match status" value="1"/>
</dbReference>
<dbReference type="InParanoid" id="C3YE69"/>
<dbReference type="STRING" id="7739.C3YE69"/>
<dbReference type="Gene3D" id="3.80.10.10">
    <property type="entry name" value="Ribonuclease Inhibitor"/>
    <property type="match status" value="1"/>
</dbReference>
<dbReference type="eggNOG" id="KOG4237">
    <property type="taxonomic scope" value="Eukaryota"/>
</dbReference>
<proteinExistence type="predicted"/>
<evidence type="ECO:0000256" key="1">
    <source>
        <dbReference type="ARBA" id="ARBA00022614"/>
    </source>
</evidence>
<dbReference type="InterPro" id="IPR050541">
    <property type="entry name" value="LRR_TM_domain-containing"/>
</dbReference>
<keyword evidence="1" id="KW-0433">Leucine-rich repeat</keyword>
<feature type="non-terminal residue" evidence="4">
    <location>
        <position position="1"/>
    </location>
</feature>
<gene>
    <name evidence="4" type="ORF">BRAFLDRAFT_212652</name>
</gene>
<organism>
    <name type="scientific">Branchiostoma floridae</name>
    <name type="common">Florida lancelet</name>
    <name type="synonym">Amphioxus</name>
    <dbReference type="NCBI Taxonomy" id="7739"/>
    <lineage>
        <taxon>Eukaryota</taxon>
        <taxon>Metazoa</taxon>
        <taxon>Chordata</taxon>
        <taxon>Cephalochordata</taxon>
        <taxon>Leptocardii</taxon>
        <taxon>Amphioxiformes</taxon>
        <taxon>Branchiostomatidae</taxon>
        <taxon>Branchiostoma</taxon>
    </lineage>
</organism>
<dbReference type="PANTHER" id="PTHR24369">
    <property type="entry name" value="ANTIGEN BSP, PUTATIVE-RELATED"/>
    <property type="match status" value="1"/>
</dbReference>
<evidence type="ECO:0008006" key="5">
    <source>
        <dbReference type="Google" id="ProtNLM"/>
    </source>
</evidence>
<protein>
    <recommendedName>
        <fullName evidence="5">LRRNT domain-containing protein</fullName>
    </recommendedName>
</protein>
<keyword evidence="2" id="KW-0732">Signal</keyword>
<evidence type="ECO:0000313" key="4">
    <source>
        <dbReference type="EMBL" id="EEN61377.1"/>
    </source>
</evidence>
<dbReference type="InterPro" id="IPR032675">
    <property type="entry name" value="LRR_dom_sf"/>
</dbReference>
<evidence type="ECO:0000256" key="2">
    <source>
        <dbReference type="ARBA" id="ARBA00022729"/>
    </source>
</evidence>
<dbReference type="SUPFAM" id="SSF52058">
    <property type="entry name" value="L domain-like"/>
    <property type="match status" value="1"/>
</dbReference>
<accession>C3YE69</accession>
<dbReference type="Pfam" id="PF13855">
    <property type="entry name" value="LRR_8"/>
    <property type="match status" value="1"/>
</dbReference>
<dbReference type="AlphaFoldDB" id="C3YE69"/>